<name>A0A8X7NMY9_CANPA</name>
<proteinExistence type="inferred from homology"/>
<dbReference type="AlphaFoldDB" id="A0A8X7NMY9"/>
<feature type="transmembrane region" description="Helical" evidence="7">
    <location>
        <begin position="366"/>
        <end position="388"/>
    </location>
</feature>
<feature type="transmembrane region" description="Helical" evidence="7">
    <location>
        <begin position="734"/>
        <end position="752"/>
    </location>
</feature>
<dbReference type="PANTHER" id="PTHR22950">
    <property type="entry name" value="AMINO ACID TRANSPORTER"/>
    <property type="match status" value="1"/>
</dbReference>
<evidence type="ECO:0000256" key="4">
    <source>
        <dbReference type="ARBA" id="ARBA00022989"/>
    </source>
</evidence>
<dbReference type="InterPro" id="IPR013057">
    <property type="entry name" value="AA_transpt_TM"/>
</dbReference>
<feature type="domain" description="Amino acid transporter transmembrane" evidence="8">
    <location>
        <begin position="335"/>
        <end position="751"/>
    </location>
</feature>
<feature type="transmembrane region" description="Helical" evidence="7">
    <location>
        <begin position="409"/>
        <end position="432"/>
    </location>
</feature>
<feature type="transmembrane region" description="Helical" evidence="7">
    <location>
        <begin position="495"/>
        <end position="516"/>
    </location>
</feature>
<evidence type="ECO:0000313" key="9">
    <source>
        <dbReference type="EMBL" id="KAF6052700.1"/>
    </source>
</evidence>
<sequence length="754" mass="83134">MSTPQDINKTQRRRSINLLTRSPLSGSPFATTPTGTAATSIYGPRRGSRGNNGSRGGSQSNSFVSNTPFLRDGHGLTAPMGVTNSLTNATNEDQEVAIVDTSSSASPPSRKTSLHGQSNQNLSQFTNSRDENFGTIDFREGMDDSRLISQLSKHLPPRENSLKLEGGDITHDLYKLQHESQQLQQKPSLHKSKSFDDEYVSDNGSIKSRASSFNVPGGFRREFLVHQQQKQSSLQSSQKNVSNHVQDQQTAYYGYTDDVAGCTKPTPNFLTRNFIEFLSIYGHFAGEDLEDDEGVPRYFHVRTDEETPLLEPLSTTSLIADADHTDVDYNPKGTATDTKAYFLLLKAFVGTGVLFLPRAFANGGLAFSIATLTIFALLSFWCYLILVYAKLATKVSGFAEIGSKLYGAWLQRLILTSIVISQVGFVAAYIVFTAENLRAFVRNISVGNGSNAGAGAGAGGYEDLDIAWFIALQVVCIIPMSLVRDITKLSISSLLANLFILTGLVTIFYYIAYEWIGLNHGQFGPHVEFGFNRSQFSLFIGTAIFAFEGIGLIIPVQESMIYPGHFPMVLGKVMATIAIIFIVIGGLGYLTFGANVQTVILLNLPQDSVMVIMTQFFYSLAILLSTPLQLFPAIRLLESRLFKLSGKLSFRIKWLKNLFRTLFVVFIAYIALIGGENLDKFVSFIGCFACIPLVYMYPPMLHLRGCCDISGEAKNRGLSEKEVKKRYWLGVSDYILIGIGGLVLVYTTYQILFT</sequence>
<feature type="transmembrane region" description="Helical" evidence="7">
    <location>
        <begin position="569"/>
        <end position="592"/>
    </location>
</feature>
<feature type="compositionally biased region" description="Polar residues" evidence="6">
    <location>
        <begin position="110"/>
        <end position="127"/>
    </location>
</feature>
<evidence type="ECO:0000256" key="3">
    <source>
        <dbReference type="ARBA" id="ARBA00022692"/>
    </source>
</evidence>
<evidence type="ECO:0000256" key="7">
    <source>
        <dbReference type="SAM" id="Phobius"/>
    </source>
</evidence>
<keyword evidence="3 7" id="KW-0812">Transmembrane</keyword>
<dbReference type="Pfam" id="PF01490">
    <property type="entry name" value="Aa_trans"/>
    <property type="match status" value="1"/>
</dbReference>
<keyword evidence="5 7" id="KW-0472">Membrane</keyword>
<accession>A0A8X7NMY9</accession>
<dbReference type="Proteomes" id="UP000590412">
    <property type="component" value="Unassembled WGS sequence"/>
</dbReference>
<gene>
    <name evidence="9" type="ORF">FOB60_002956</name>
</gene>
<reference evidence="9" key="1">
    <citation type="submission" date="2020-03" db="EMBL/GenBank/DDBJ databases">
        <title>FDA dAtabase for Regulatory Grade micrObial Sequences (FDA-ARGOS): Supporting development and validation of Infectious Disease Dx tests.</title>
        <authorList>
            <person name="Campos J."/>
            <person name="Goldberg B."/>
            <person name="Tallon L."/>
            <person name="Sadzewicz L."/>
            <person name="Vavikolanu K."/>
            <person name="Mehta A."/>
            <person name="Aluvathingal J."/>
            <person name="Nadendla S."/>
            <person name="Nandy P."/>
            <person name="Geyer C."/>
            <person name="Yan Y."/>
            <person name="Sichtig H."/>
        </authorList>
    </citation>
    <scope>NUCLEOTIDE SEQUENCE [LARGE SCALE GENOMIC DNA]</scope>
    <source>
        <strain evidence="9">FDAARGOS_652</strain>
    </source>
</reference>
<evidence type="ECO:0000313" key="10">
    <source>
        <dbReference type="Proteomes" id="UP000590412"/>
    </source>
</evidence>
<comment type="caution">
    <text evidence="9">The sequence shown here is derived from an EMBL/GenBank/DDBJ whole genome shotgun (WGS) entry which is preliminary data.</text>
</comment>
<feature type="transmembrane region" description="Helical" evidence="7">
    <location>
        <begin position="658"/>
        <end position="675"/>
    </location>
</feature>
<organism evidence="9 10">
    <name type="scientific">Candida parapsilosis</name>
    <name type="common">Yeast</name>
    <dbReference type="NCBI Taxonomy" id="5480"/>
    <lineage>
        <taxon>Eukaryota</taxon>
        <taxon>Fungi</taxon>
        <taxon>Dikarya</taxon>
        <taxon>Ascomycota</taxon>
        <taxon>Saccharomycotina</taxon>
        <taxon>Pichiomycetes</taxon>
        <taxon>Debaryomycetaceae</taxon>
        <taxon>Candida/Lodderomyces clade</taxon>
        <taxon>Candida</taxon>
    </lineage>
</organism>
<feature type="region of interest" description="Disordered" evidence="6">
    <location>
        <begin position="99"/>
        <end position="132"/>
    </location>
</feature>
<evidence type="ECO:0000256" key="1">
    <source>
        <dbReference type="ARBA" id="ARBA00004141"/>
    </source>
</evidence>
<protein>
    <submittedName>
        <fullName evidence="9">Transmembrane amino acid transporter family protein</fullName>
    </submittedName>
</protein>
<dbReference type="OrthoDB" id="1684102at2759"/>
<dbReference type="PANTHER" id="PTHR22950:SF666">
    <property type="entry name" value="VACUOLAR AMINO ACID TRANSPORTER 4"/>
    <property type="match status" value="1"/>
</dbReference>
<dbReference type="EMBL" id="JABWAB010000004">
    <property type="protein sequence ID" value="KAF6052700.1"/>
    <property type="molecule type" value="Genomic_DNA"/>
</dbReference>
<feature type="transmembrane region" description="Helical" evidence="7">
    <location>
        <begin position="466"/>
        <end position="483"/>
    </location>
</feature>
<feature type="transmembrane region" description="Helical" evidence="7">
    <location>
        <begin position="681"/>
        <end position="697"/>
    </location>
</feature>
<dbReference type="GO" id="GO:0005302">
    <property type="term" value="F:L-tyrosine transmembrane transporter activity"/>
    <property type="evidence" value="ECO:0007669"/>
    <property type="project" value="TreeGrafter"/>
</dbReference>
<keyword evidence="4 7" id="KW-1133">Transmembrane helix</keyword>
<feature type="transmembrane region" description="Helical" evidence="7">
    <location>
        <begin position="536"/>
        <end position="557"/>
    </location>
</feature>
<dbReference type="GO" id="GO:0005774">
    <property type="term" value="C:vacuolar membrane"/>
    <property type="evidence" value="ECO:0007669"/>
    <property type="project" value="TreeGrafter"/>
</dbReference>
<feature type="transmembrane region" description="Helical" evidence="7">
    <location>
        <begin position="612"/>
        <end position="637"/>
    </location>
</feature>
<comment type="subcellular location">
    <subcellularLocation>
        <location evidence="1">Membrane</location>
        <topology evidence="1">Multi-pass membrane protein</topology>
    </subcellularLocation>
</comment>
<comment type="similarity">
    <text evidence="2">Belongs to the amino acid/polyamine transporter 2 family.</text>
</comment>
<evidence type="ECO:0000256" key="5">
    <source>
        <dbReference type="ARBA" id="ARBA00023136"/>
    </source>
</evidence>
<feature type="transmembrane region" description="Helical" evidence="7">
    <location>
        <begin position="340"/>
        <end position="360"/>
    </location>
</feature>
<feature type="compositionally biased region" description="Low complexity" evidence="6">
    <location>
        <begin position="25"/>
        <end position="40"/>
    </location>
</feature>
<feature type="compositionally biased region" description="Low complexity" evidence="6">
    <location>
        <begin position="49"/>
        <end position="62"/>
    </location>
</feature>
<evidence type="ECO:0000256" key="6">
    <source>
        <dbReference type="SAM" id="MobiDB-lite"/>
    </source>
</evidence>
<evidence type="ECO:0000256" key="2">
    <source>
        <dbReference type="ARBA" id="ARBA00008066"/>
    </source>
</evidence>
<evidence type="ECO:0000259" key="8">
    <source>
        <dbReference type="Pfam" id="PF01490"/>
    </source>
</evidence>
<feature type="region of interest" description="Disordered" evidence="6">
    <location>
        <begin position="1"/>
        <end position="81"/>
    </location>
</feature>